<dbReference type="InterPro" id="IPR016181">
    <property type="entry name" value="Acyl_CoA_acyltransferase"/>
</dbReference>
<dbReference type="SUPFAM" id="SSF55729">
    <property type="entry name" value="Acyl-CoA N-acyltransferases (Nat)"/>
    <property type="match status" value="1"/>
</dbReference>
<accession>A0A147KKB0</accession>
<keyword evidence="4" id="KW-1185">Reference proteome</keyword>
<dbReference type="RefSeq" id="WP_068754937.1">
    <property type="nucleotide sequence ID" value="NZ_KQ950181.1"/>
</dbReference>
<dbReference type="OrthoDB" id="9814648at2"/>
<evidence type="ECO:0000313" key="3">
    <source>
        <dbReference type="EMBL" id="KUP97708.1"/>
    </source>
</evidence>
<dbReference type="PROSITE" id="PS51186">
    <property type="entry name" value="GNAT"/>
    <property type="match status" value="1"/>
</dbReference>
<dbReference type="PANTHER" id="PTHR43441">
    <property type="entry name" value="RIBOSOMAL-PROTEIN-SERINE ACETYLTRANSFERASE"/>
    <property type="match status" value="1"/>
</dbReference>
<dbReference type="AlphaFoldDB" id="A0A147KKB0"/>
<dbReference type="GO" id="GO:1990189">
    <property type="term" value="F:protein N-terminal-serine acetyltransferase activity"/>
    <property type="evidence" value="ECO:0007669"/>
    <property type="project" value="TreeGrafter"/>
</dbReference>
<protein>
    <submittedName>
        <fullName evidence="3">GCN5 family acetyltransferase</fullName>
    </submittedName>
</protein>
<dbReference type="Pfam" id="PF13302">
    <property type="entry name" value="Acetyltransf_3"/>
    <property type="match status" value="1"/>
</dbReference>
<evidence type="ECO:0000259" key="2">
    <source>
        <dbReference type="PROSITE" id="PS51186"/>
    </source>
</evidence>
<reference evidence="4" key="1">
    <citation type="journal article" date="2017" name="Acta Aliment.">
        <title>Plant polysaccharide degrading enzyme system of Thermpbifida cellulosilytica TB100 revealed by de novo genome project data.</title>
        <authorList>
            <person name="Toth A."/>
            <person name="Baka E."/>
            <person name="Luzics S."/>
            <person name="Bata-Vidacs I."/>
            <person name="Nagy I."/>
            <person name="Balint B."/>
            <person name="Herceg R."/>
            <person name="Olasz F."/>
            <person name="Wilk T."/>
            <person name="Nagy T."/>
            <person name="Kriszt B."/>
            <person name="Nagy I."/>
            <person name="Kukolya J."/>
        </authorList>
    </citation>
    <scope>NUCLEOTIDE SEQUENCE [LARGE SCALE GENOMIC DNA]</scope>
    <source>
        <strain evidence="4">TB100</strain>
    </source>
</reference>
<keyword evidence="3" id="KW-0808">Transferase</keyword>
<dbReference type="InterPro" id="IPR000182">
    <property type="entry name" value="GNAT_dom"/>
</dbReference>
<feature type="region of interest" description="Disordered" evidence="1">
    <location>
        <begin position="186"/>
        <end position="209"/>
    </location>
</feature>
<dbReference type="InterPro" id="IPR051908">
    <property type="entry name" value="Ribosomal_N-acetyltransferase"/>
</dbReference>
<dbReference type="STRING" id="665004.AC529_05620"/>
<dbReference type="Gene3D" id="3.40.630.30">
    <property type="match status" value="1"/>
</dbReference>
<organism evidence="3 4">
    <name type="scientific">Thermobifida cellulosilytica TB100</name>
    <dbReference type="NCBI Taxonomy" id="665004"/>
    <lineage>
        <taxon>Bacteria</taxon>
        <taxon>Bacillati</taxon>
        <taxon>Actinomycetota</taxon>
        <taxon>Actinomycetes</taxon>
        <taxon>Streptosporangiales</taxon>
        <taxon>Nocardiopsidaceae</taxon>
        <taxon>Thermobifida</taxon>
    </lineage>
</organism>
<proteinExistence type="predicted"/>
<dbReference type="PATRIC" id="fig|665004.4.peg.1570"/>
<dbReference type="GO" id="GO:0005737">
    <property type="term" value="C:cytoplasm"/>
    <property type="evidence" value="ECO:0007669"/>
    <property type="project" value="TreeGrafter"/>
</dbReference>
<evidence type="ECO:0000256" key="1">
    <source>
        <dbReference type="SAM" id="MobiDB-lite"/>
    </source>
</evidence>
<comment type="caution">
    <text evidence="3">The sequence shown here is derived from an EMBL/GenBank/DDBJ whole genome shotgun (WGS) entry which is preliminary data.</text>
</comment>
<dbReference type="PANTHER" id="PTHR43441:SF10">
    <property type="entry name" value="ACETYLTRANSFERASE"/>
    <property type="match status" value="1"/>
</dbReference>
<sequence length="209" mass="23527">MIDVSVLRRKPVLVGERVRLVPLAPEHADALYAAMLDPEIRRLTGTHRLPDRREVEEWCRTRADDHERLDLAILGNPDDRFYGRLSLTDIDVHNESAAYRIALSSIEFTGRGLGQEATRLLLRYAFEEVGLHRVWLRVYAFNMRAIAAYRACGFTVEGRLRDALLWEGRRHDALVMSVLADGASAAEGTKGPITTSLPVDRGKQPTPRG</sequence>
<dbReference type="Proteomes" id="UP000074382">
    <property type="component" value="Unassembled WGS sequence"/>
</dbReference>
<name>A0A147KKB0_THECS</name>
<evidence type="ECO:0000313" key="4">
    <source>
        <dbReference type="Proteomes" id="UP000074382"/>
    </source>
</evidence>
<dbReference type="GO" id="GO:0008999">
    <property type="term" value="F:protein-N-terminal-alanine acetyltransferase activity"/>
    <property type="evidence" value="ECO:0007669"/>
    <property type="project" value="TreeGrafter"/>
</dbReference>
<feature type="domain" description="N-acetyltransferase" evidence="2">
    <location>
        <begin position="18"/>
        <end position="181"/>
    </location>
</feature>
<gene>
    <name evidence="3" type="ORF">AC529_05620</name>
</gene>
<dbReference type="EMBL" id="LGEM01000021">
    <property type="protein sequence ID" value="KUP97708.1"/>
    <property type="molecule type" value="Genomic_DNA"/>
</dbReference>